<reference evidence="1" key="1">
    <citation type="journal article" date="2021" name="PeerJ">
        <title>Extensive microbial diversity within the chicken gut microbiome revealed by metagenomics and culture.</title>
        <authorList>
            <person name="Gilroy R."/>
            <person name="Ravi A."/>
            <person name="Getino M."/>
            <person name="Pursley I."/>
            <person name="Horton D.L."/>
            <person name="Alikhan N.F."/>
            <person name="Baker D."/>
            <person name="Gharbi K."/>
            <person name="Hall N."/>
            <person name="Watson M."/>
            <person name="Adriaenssens E.M."/>
            <person name="Foster-Nyarko E."/>
            <person name="Jarju S."/>
            <person name="Secka A."/>
            <person name="Antonio M."/>
            <person name="Oren A."/>
            <person name="Chaudhuri R.R."/>
            <person name="La Ragione R."/>
            <person name="Hildebrand F."/>
            <person name="Pallen M.J."/>
        </authorList>
    </citation>
    <scope>NUCLEOTIDE SEQUENCE</scope>
    <source>
        <strain evidence="1">26628</strain>
    </source>
</reference>
<dbReference type="Pfam" id="PF04237">
    <property type="entry name" value="YjbR"/>
    <property type="match status" value="1"/>
</dbReference>
<dbReference type="SUPFAM" id="SSF142906">
    <property type="entry name" value="YjbR-like"/>
    <property type="match status" value="1"/>
</dbReference>
<dbReference type="Gene3D" id="3.90.1150.30">
    <property type="match status" value="1"/>
</dbReference>
<keyword evidence="1" id="KW-0238">DNA-binding</keyword>
<evidence type="ECO:0000313" key="1">
    <source>
        <dbReference type="EMBL" id="HIX46168.1"/>
    </source>
</evidence>
<dbReference type="InterPro" id="IPR007351">
    <property type="entry name" value="YjbR"/>
</dbReference>
<organism evidence="1 2">
    <name type="scientific">Candidatus Borkfalkia faecigallinarum</name>
    <dbReference type="NCBI Taxonomy" id="2838509"/>
    <lineage>
        <taxon>Bacteria</taxon>
        <taxon>Bacillati</taxon>
        <taxon>Bacillota</taxon>
        <taxon>Clostridia</taxon>
        <taxon>Christensenellales</taxon>
        <taxon>Christensenellaceae</taxon>
        <taxon>Candidatus Borkfalkia</taxon>
    </lineage>
</organism>
<dbReference type="InterPro" id="IPR038056">
    <property type="entry name" value="YjbR-like_sf"/>
</dbReference>
<dbReference type="InterPro" id="IPR058532">
    <property type="entry name" value="YjbR/MT2646/Rv2570-like"/>
</dbReference>
<dbReference type="PANTHER" id="PTHR35145">
    <property type="entry name" value="CYTOPLASMIC PROTEIN-RELATED"/>
    <property type="match status" value="1"/>
</dbReference>
<gene>
    <name evidence="1" type="ORF">H9737_00580</name>
</gene>
<dbReference type="AlphaFoldDB" id="A0A9D1VT73"/>
<dbReference type="GO" id="GO:0003677">
    <property type="term" value="F:DNA binding"/>
    <property type="evidence" value="ECO:0007669"/>
    <property type="project" value="UniProtKB-KW"/>
</dbReference>
<protein>
    <submittedName>
        <fullName evidence="1">MmcQ/YjbR family DNA-binding protein</fullName>
    </submittedName>
</protein>
<reference evidence="1" key="2">
    <citation type="submission" date="2021-04" db="EMBL/GenBank/DDBJ databases">
        <authorList>
            <person name="Gilroy R."/>
        </authorList>
    </citation>
    <scope>NUCLEOTIDE SEQUENCE</scope>
    <source>
        <strain evidence="1">26628</strain>
    </source>
</reference>
<dbReference type="Proteomes" id="UP000824249">
    <property type="component" value="Unassembled WGS sequence"/>
</dbReference>
<dbReference type="PANTHER" id="PTHR35145:SF1">
    <property type="entry name" value="CYTOPLASMIC PROTEIN"/>
    <property type="match status" value="1"/>
</dbReference>
<proteinExistence type="predicted"/>
<evidence type="ECO:0000313" key="2">
    <source>
        <dbReference type="Proteomes" id="UP000824249"/>
    </source>
</evidence>
<accession>A0A9D1VT73</accession>
<comment type="caution">
    <text evidence="1">The sequence shown here is derived from an EMBL/GenBank/DDBJ whole genome shotgun (WGS) entry which is preliminary data.</text>
</comment>
<dbReference type="EMBL" id="DXFD01000009">
    <property type="protein sequence ID" value="HIX46168.1"/>
    <property type="molecule type" value="Genomic_DNA"/>
</dbReference>
<name>A0A9D1VT73_9FIRM</name>
<sequence length="127" mass="14755">MERGEIFREIEKFGGAVYDHPFEEDAETAVLRHAHTRRWFGVWIRVPKRYFGEGEGGEFCLNVKCPPDLSAALRQNYAAVLPAWHMNKLHWVTLRLHGDLPDGEIAQLLRLSYDMTLPRRQPRPPFG</sequence>